<keyword evidence="1 3" id="KW-0732">Signal</keyword>
<feature type="compositionally biased region" description="Polar residues" evidence="2">
    <location>
        <begin position="245"/>
        <end position="254"/>
    </location>
</feature>
<feature type="compositionally biased region" description="Low complexity" evidence="2">
    <location>
        <begin position="197"/>
        <end position="218"/>
    </location>
</feature>
<feature type="region of interest" description="Disordered" evidence="2">
    <location>
        <begin position="158"/>
        <end position="338"/>
    </location>
</feature>
<organism evidence="5 6">
    <name type="scientific">Mycolicibacterium mageritense</name>
    <name type="common">Mycobacterium mageritense</name>
    <dbReference type="NCBI Taxonomy" id="53462"/>
    <lineage>
        <taxon>Bacteria</taxon>
        <taxon>Bacillati</taxon>
        <taxon>Actinomycetota</taxon>
        <taxon>Actinomycetes</taxon>
        <taxon>Mycobacteriales</taxon>
        <taxon>Mycobacteriaceae</taxon>
        <taxon>Mycolicibacterium</taxon>
    </lineage>
</organism>
<dbReference type="SUPFAM" id="SSF81982">
    <property type="entry name" value="Antigen MPT63/MPB63 (immunoprotective extracellular protein)"/>
    <property type="match status" value="1"/>
</dbReference>
<sequence>MRISKVTAAIAAAVAAAGTMGSATAFADEAGVTTTSSQIGGQAKLVDGNVVQAWTISDLKPSTDTIPYDVQGTLWEATATDEAIQGSVTPIISNLNARAADGQNYRVLFQVATPQGVNPATLAQGEKTSGKVYFDVTGEKPTSVVYSTGGHDVATWTASAPTQQPRTAPAPARTQPAPAVAAPASPAPAAPAPTPAPAAATPAPVANAPAPVGAGNRASDLPVPAGTQGTPLPEGSQGTPLPPGSQGTPLQPGTESAPLPQGSQGTPVPAGTEGQPPLPGSQGTPLAPGSQGTPLPEGSQGTPLPPGSQGTPLPEGAAPTTTTVPTTVPAANQGTPQP</sequence>
<evidence type="ECO:0000256" key="1">
    <source>
        <dbReference type="ARBA" id="ARBA00022729"/>
    </source>
</evidence>
<feature type="domain" description="MPT63-like" evidence="4">
    <location>
        <begin position="36"/>
        <end position="156"/>
    </location>
</feature>
<keyword evidence="6" id="KW-1185">Reference proteome</keyword>
<dbReference type="Gene3D" id="2.60.40.1240">
    <property type="match status" value="1"/>
</dbReference>
<dbReference type="InterPro" id="IPR029050">
    <property type="entry name" value="Immunoprotect_excell_Ig-like"/>
</dbReference>
<feature type="compositionally biased region" description="Low complexity" evidence="2">
    <location>
        <begin position="317"/>
        <end position="331"/>
    </location>
</feature>
<evidence type="ECO:0000313" key="5">
    <source>
        <dbReference type="EMBL" id="BBX33144.1"/>
    </source>
</evidence>
<proteinExistence type="predicted"/>
<gene>
    <name evidence="5" type="ORF">MMAGJ_24260</name>
</gene>
<feature type="compositionally biased region" description="Low complexity" evidence="2">
    <location>
        <begin position="158"/>
        <end position="184"/>
    </location>
</feature>
<dbReference type="InterPro" id="IPR015250">
    <property type="entry name" value="MPT63-like"/>
</dbReference>
<feature type="signal peptide" evidence="3">
    <location>
        <begin position="1"/>
        <end position="27"/>
    </location>
</feature>
<dbReference type="Proteomes" id="UP000465622">
    <property type="component" value="Chromosome"/>
</dbReference>
<feature type="compositionally biased region" description="Pro residues" evidence="2">
    <location>
        <begin position="185"/>
        <end position="196"/>
    </location>
</feature>
<accession>A0ABM7HRH3</accession>
<evidence type="ECO:0000256" key="3">
    <source>
        <dbReference type="SAM" id="SignalP"/>
    </source>
</evidence>
<reference evidence="5 6" key="1">
    <citation type="journal article" date="2019" name="Emerg. Microbes Infect.">
        <title>Comprehensive subspecies identification of 175 nontuberculous mycobacteria species based on 7547 genomic profiles.</title>
        <authorList>
            <person name="Matsumoto Y."/>
            <person name="Kinjo T."/>
            <person name="Motooka D."/>
            <person name="Nabeya D."/>
            <person name="Jung N."/>
            <person name="Uechi K."/>
            <person name="Horii T."/>
            <person name="Iida T."/>
            <person name="Fujita J."/>
            <person name="Nakamura S."/>
        </authorList>
    </citation>
    <scope>NUCLEOTIDE SEQUENCE [LARGE SCALE GENOMIC DNA]</scope>
    <source>
        <strain evidence="5 6">JCM 12375</strain>
    </source>
</reference>
<evidence type="ECO:0000256" key="2">
    <source>
        <dbReference type="SAM" id="MobiDB-lite"/>
    </source>
</evidence>
<protein>
    <submittedName>
        <fullName evidence="5">Immunogenic protein MPT63</fullName>
    </submittedName>
</protein>
<evidence type="ECO:0000313" key="6">
    <source>
        <dbReference type="Proteomes" id="UP000465622"/>
    </source>
</evidence>
<dbReference type="Pfam" id="PF09167">
    <property type="entry name" value="DUF1942"/>
    <property type="match status" value="1"/>
</dbReference>
<dbReference type="EMBL" id="AP022567">
    <property type="protein sequence ID" value="BBX33144.1"/>
    <property type="molecule type" value="Genomic_DNA"/>
</dbReference>
<feature type="chain" id="PRO_5045941377" evidence="3">
    <location>
        <begin position="28"/>
        <end position="338"/>
    </location>
</feature>
<evidence type="ECO:0000259" key="4">
    <source>
        <dbReference type="Pfam" id="PF09167"/>
    </source>
</evidence>
<name>A0ABM7HRH3_MYCME</name>